<keyword evidence="2" id="KW-1185">Reference proteome</keyword>
<organism evidence="1 2">
    <name type="scientific">Ensete ventricosum</name>
    <name type="common">Abyssinian banana</name>
    <name type="synonym">Musa ensete</name>
    <dbReference type="NCBI Taxonomy" id="4639"/>
    <lineage>
        <taxon>Eukaryota</taxon>
        <taxon>Viridiplantae</taxon>
        <taxon>Streptophyta</taxon>
        <taxon>Embryophyta</taxon>
        <taxon>Tracheophyta</taxon>
        <taxon>Spermatophyta</taxon>
        <taxon>Magnoliopsida</taxon>
        <taxon>Liliopsida</taxon>
        <taxon>Zingiberales</taxon>
        <taxon>Musaceae</taxon>
        <taxon>Ensete</taxon>
    </lineage>
</organism>
<dbReference type="Proteomes" id="UP001222027">
    <property type="component" value="Unassembled WGS sequence"/>
</dbReference>
<proteinExistence type="predicted"/>
<comment type="caution">
    <text evidence="1">The sequence shown here is derived from an EMBL/GenBank/DDBJ whole genome shotgun (WGS) entry which is preliminary data.</text>
</comment>
<evidence type="ECO:0000313" key="2">
    <source>
        <dbReference type="Proteomes" id="UP001222027"/>
    </source>
</evidence>
<accession>A0AAV8PX89</accession>
<evidence type="ECO:0000313" key="1">
    <source>
        <dbReference type="EMBL" id="KAJ8458774.1"/>
    </source>
</evidence>
<gene>
    <name evidence="1" type="ORF">OPV22_031700</name>
</gene>
<name>A0AAV8PX89_ENSVE</name>
<dbReference type="EMBL" id="JAQQAF010000009">
    <property type="protein sequence ID" value="KAJ8458774.1"/>
    <property type="molecule type" value="Genomic_DNA"/>
</dbReference>
<dbReference type="AlphaFoldDB" id="A0AAV8PX89"/>
<sequence>MDGLGHVPRQQLQEQERSPVPVRVFVEGNPSDSYPSFRGIHQDALEAMEKNNNVPFDGKQYKQNVVLGSQMEL</sequence>
<protein>
    <submittedName>
        <fullName evidence="1">Uncharacterized protein</fullName>
    </submittedName>
</protein>
<reference evidence="1 2" key="1">
    <citation type="submission" date="2022-12" db="EMBL/GenBank/DDBJ databases">
        <title>Chromosome-scale assembly of the Ensete ventricosum genome.</title>
        <authorList>
            <person name="Dussert Y."/>
            <person name="Stocks J."/>
            <person name="Wendawek A."/>
            <person name="Woldeyes F."/>
            <person name="Nichols R.A."/>
            <person name="Borrell J.S."/>
        </authorList>
    </citation>
    <scope>NUCLEOTIDE SEQUENCE [LARGE SCALE GENOMIC DNA]</scope>
    <source>
        <strain evidence="2">cv. Maze</strain>
        <tissue evidence="1">Seeds</tissue>
    </source>
</reference>